<dbReference type="Pfam" id="PF00196">
    <property type="entry name" value="GerE"/>
    <property type="match status" value="1"/>
</dbReference>
<dbReference type="Proteomes" id="UP001500742">
    <property type="component" value="Unassembled WGS sequence"/>
</dbReference>
<comment type="caution">
    <text evidence="6">The sequence shown here is derived from an EMBL/GenBank/DDBJ whole genome shotgun (WGS) entry which is preliminary data.</text>
</comment>
<dbReference type="InterPro" id="IPR058245">
    <property type="entry name" value="NreC/VraR/RcsB-like_REC"/>
</dbReference>
<dbReference type="InterPro" id="IPR039420">
    <property type="entry name" value="WalR-like"/>
</dbReference>
<keyword evidence="7" id="KW-1185">Reference proteome</keyword>
<dbReference type="InterPro" id="IPR000792">
    <property type="entry name" value="Tscrpt_reg_LuxR_C"/>
</dbReference>
<accession>A0ABP7PDD0</accession>
<evidence type="ECO:0000313" key="7">
    <source>
        <dbReference type="Proteomes" id="UP001500742"/>
    </source>
</evidence>
<keyword evidence="1 3" id="KW-0597">Phosphoprotein</keyword>
<feature type="modified residue" description="4-aspartylphosphate" evidence="3">
    <location>
        <position position="61"/>
    </location>
</feature>
<evidence type="ECO:0000259" key="5">
    <source>
        <dbReference type="PROSITE" id="PS50110"/>
    </source>
</evidence>
<dbReference type="PROSITE" id="PS50043">
    <property type="entry name" value="HTH_LUXR_2"/>
    <property type="match status" value="1"/>
</dbReference>
<dbReference type="PANTHER" id="PTHR43214:SF43">
    <property type="entry name" value="TWO-COMPONENT RESPONSE REGULATOR"/>
    <property type="match status" value="1"/>
</dbReference>
<dbReference type="EMBL" id="BAAAZC010000007">
    <property type="protein sequence ID" value="GAA3963847.1"/>
    <property type="molecule type" value="Genomic_DNA"/>
</dbReference>
<keyword evidence="2" id="KW-0238">DNA-binding</keyword>
<dbReference type="PROSITE" id="PS00622">
    <property type="entry name" value="HTH_LUXR_1"/>
    <property type="match status" value="1"/>
</dbReference>
<dbReference type="CDD" id="cd17535">
    <property type="entry name" value="REC_NarL-like"/>
    <property type="match status" value="1"/>
</dbReference>
<sequence length="214" mass="24536">MTTPANNAIQIIIAEDHPTFSLGVEQSLARAGNMVVMDKVSNGKQLMQLLNTKTPDLILMDILMPYMNGIEAAKQIRKDFPAIRIIFISMYEENNIIKQCMQCGHGYIPKASTTDELIYIINTVMAGQTYYYNTRQQPFPQNYSDDLIKKYKLTKREIELIQLLKNGLTTKEIANKLFLSSLTIETHRKNIFRKLEVKNITELIVFALSNRIVD</sequence>
<feature type="domain" description="HTH luxR-type" evidence="4">
    <location>
        <begin position="146"/>
        <end position="211"/>
    </location>
</feature>
<evidence type="ECO:0000259" key="4">
    <source>
        <dbReference type="PROSITE" id="PS50043"/>
    </source>
</evidence>
<evidence type="ECO:0000256" key="1">
    <source>
        <dbReference type="ARBA" id="ARBA00022553"/>
    </source>
</evidence>
<evidence type="ECO:0000256" key="2">
    <source>
        <dbReference type="ARBA" id="ARBA00023125"/>
    </source>
</evidence>
<evidence type="ECO:0000313" key="6">
    <source>
        <dbReference type="EMBL" id="GAA3963847.1"/>
    </source>
</evidence>
<reference evidence="7" key="1">
    <citation type="journal article" date="2019" name="Int. J. Syst. Evol. Microbiol.">
        <title>The Global Catalogue of Microorganisms (GCM) 10K type strain sequencing project: providing services to taxonomists for standard genome sequencing and annotation.</title>
        <authorList>
            <consortium name="The Broad Institute Genomics Platform"/>
            <consortium name="The Broad Institute Genome Sequencing Center for Infectious Disease"/>
            <person name="Wu L."/>
            <person name="Ma J."/>
        </authorList>
    </citation>
    <scope>NUCLEOTIDE SEQUENCE [LARGE SCALE GENOMIC DNA]</scope>
    <source>
        <strain evidence="7">JCM 16601</strain>
    </source>
</reference>
<dbReference type="InterPro" id="IPR001789">
    <property type="entry name" value="Sig_transdc_resp-reg_receiver"/>
</dbReference>
<dbReference type="InterPro" id="IPR011006">
    <property type="entry name" value="CheY-like_superfamily"/>
</dbReference>
<dbReference type="SUPFAM" id="SSF52172">
    <property type="entry name" value="CheY-like"/>
    <property type="match status" value="1"/>
</dbReference>
<protein>
    <submittedName>
        <fullName evidence="6">Response regulator transcription factor</fullName>
    </submittedName>
</protein>
<dbReference type="PRINTS" id="PR00038">
    <property type="entry name" value="HTHLUXR"/>
</dbReference>
<dbReference type="CDD" id="cd06170">
    <property type="entry name" value="LuxR_C_like"/>
    <property type="match status" value="1"/>
</dbReference>
<name>A0ABP7PDD0_9SPHI</name>
<dbReference type="SMART" id="SM00421">
    <property type="entry name" value="HTH_LUXR"/>
    <property type="match status" value="1"/>
</dbReference>
<dbReference type="InterPro" id="IPR016032">
    <property type="entry name" value="Sig_transdc_resp-reg_C-effctor"/>
</dbReference>
<dbReference type="RefSeq" id="WP_259091128.1">
    <property type="nucleotide sequence ID" value="NZ_BAAAZC010000007.1"/>
</dbReference>
<gene>
    <name evidence="6" type="ORF">GCM10022210_10200</name>
</gene>
<proteinExistence type="predicted"/>
<dbReference type="PROSITE" id="PS50110">
    <property type="entry name" value="RESPONSE_REGULATORY"/>
    <property type="match status" value="1"/>
</dbReference>
<dbReference type="SMART" id="SM00448">
    <property type="entry name" value="REC"/>
    <property type="match status" value="1"/>
</dbReference>
<feature type="domain" description="Response regulatory" evidence="5">
    <location>
        <begin position="10"/>
        <end position="125"/>
    </location>
</feature>
<dbReference type="SUPFAM" id="SSF46894">
    <property type="entry name" value="C-terminal effector domain of the bipartite response regulators"/>
    <property type="match status" value="1"/>
</dbReference>
<dbReference type="Gene3D" id="3.40.50.2300">
    <property type="match status" value="1"/>
</dbReference>
<evidence type="ECO:0000256" key="3">
    <source>
        <dbReference type="PROSITE-ProRule" id="PRU00169"/>
    </source>
</evidence>
<dbReference type="Pfam" id="PF00072">
    <property type="entry name" value="Response_reg"/>
    <property type="match status" value="1"/>
</dbReference>
<dbReference type="PANTHER" id="PTHR43214">
    <property type="entry name" value="TWO-COMPONENT RESPONSE REGULATOR"/>
    <property type="match status" value="1"/>
</dbReference>
<organism evidence="6 7">
    <name type="scientific">Mucilaginibacter dorajii</name>
    <dbReference type="NCBI Taxonomy" id="692994"/>
    <lineage>
        <taxon>Bacteria</taxon>
        <taxon>Pseudomonadati</taxon>
        <taxon>Bacteroidota</taxon>
        <taxon>Sphingobacteriia</taxon>
        <taxon>Sphingobacteriales</taxon>
        <taxon>Sphingobacteriaceae</taxon>
        <taxon>Mucilaginibacter</taxon>
    </lineage>
</organism>